<dbReference type="AlphaFoldDB" id="A0A1B2J9M3"/>
<evidence type="ECO:0000313" key="2">
    <source>
        <dbReference type="Proteomes" id="UP000094565"/>
    </source>
</evidence>
<evidence type="ECO:0000313" key="1">
    <source>
        <dbReference type="EMBL" id="ANZ74757.1"/>
    </source>
</evidence>
<sequence length="123" mass="14019">MQRDILKPKLLLKSIKECKTQKRFPAFSLKVLSCKEAIILNQPIVFLFPPVFACFRLTNNLHGSGILQHSRAPAFNPERHNYVLFTYDIMSPAAAVCTSTVYSSFLFCPRHSIPVEYKTCPKV</sequence>
<reference evidence="1 2" key="1">
    <citation type="submission" date="2016-02" db="EMBL/GenBank/DDBJ databases">
        <title>Comparative genomic and transcriptomic foundation for Pichia pastoris.</title>
        <authorList>
            <person name="Love K.R."/>
            <person name="Shah K.A."/>
            <person name="Whittaker C.A."/>
            <person name="Wu J."/>
            <person name="Bartlett M.C."/>
            <person name="Ma D."/>
            <person name="Leeson R.L."/>
            <person name="Priest M."/>
            <person name="Young S.K."/>
            <person name="Love J.C."/>
        </authorList>
    </citation>
    <scope>NUCLEOTIDE SEQUENCE [LARGE SCALE GENOMIC DNA]</scope>
    <source>
        <strain evidence="1 2">ATCC 28485</strain>
    </source>
</reference>
<accession>A0A1B2J9M3</accession>
<protein>
    <submittedName>
        <fullName evidence="1">BA75_00245T0</fullName>
    </submittedName>
</protein>
<name>A0A1B2J9M3_PICPA</name>
<gene>
    <name evidence="1" type="ORF">ATY40_BA7500245</name>
</gene>
<proteinExistence type="predicted"/>
<keyword evidence="2" id="KW-1185">Reference proteome</keyword>
<organism evidence="1 2">
    <name type="scientific">Komagataella pastoris</name>
    <name type="common">Yeast</name>
    <name type="synonym">Pichia pastoris</name>
    <dbReference type="NCBI Taxonomy" id="4922"/>
    <lineage>
        <taxon>Eukaryota</taxon>
        <taxon>Fungi</taxon>
        <taxon>Dikarya</taxon>
        <taxon>Ascomycota</taxon>
        <taxon>Saccharomycotina</taxon>
        <taxon>Pichiomycetes</taxon>
        <taxon>Pichiales</taxon>
        <taxon>Pichiaceae</taxon>
        <taxon>Komagataella</taxon>
    </lineage>
</organism>
<dbReference type="Proteomes" id="UP000094565">
    <property type="component" value="Chromosome 1"/>
</dbReference>
<dbReference type="EMBL" id="CP014584">
    <property type="protein sequence ID" value="ANZ74757.1"/>
    <property type="molecule type" value="Genomic_DNA"/>
</dbReference>